<dbReference type="GO" id="GO:0043527">
    <property type="term" value="C:tRNA methyltransferase complex"/>
    <property type="evidence" value="ECO:0007669"/>
    <property type="project" value="TreeGrafter"/>
</dbReference>
<dbReference type="RefSeq" id="XP_056490858.1">
    <property type="nucleotide sequence ID" value="XM_056628124.1"/>
</dbReference>
<feature type="region of interest" description="Disordered" evidence="8">
    <location>
        <begin position="55"/>
        <end position="95"/>
    </location>
</feature>
<proteinExistence type="inferred from homology"/>
<dbReference type="OrthoDB" id="339900at2759"/>
<dbReference type="EMBL" id="JAPZBU010000005">
    <property type="protein sequence ID" value="KAJ5403616.1"/>
    <property type="molecule type" value="Genomic_DNA"/>
</dbReference>
<keyword evidence="7" id="KW-0175">Coiled coil</keyword>
<accession>A0A9X0BBD9</accession>
<keyword evidence="5 6" id="KW-0539">Nucleus</keyword>
<comment type="subcellular location">
    <subcellularLocation>
        <location evidence="1 6">Nucleus</location>
    </subcellularLocation>
</comment>
<evidence type="ECO:0000256" key="6">
    <source>
        <dbReference type="HAMAP-Rule" id="MF_03056"/>
    </source>
</evidence>
<dbReference type="InterPro" id="IPR036322">
    <property type="entry name" value="WD40_repeat_dom_sf"/>
</dbReference>
<sequence>MASFQHPFQCVKYTKQQPSGSAGLLVASAGRRLYSYSAVDGQCLDAWPKTVESSSEFASNDQAPAEKRRKISPAPDAQKEESKEKPSTKKASGNQLPEWTNIPILLTSSNGKHVVALTADDKCIRVFSLSEDGKLDEISSRAKRTMPKRPSALALTPDGQTILCADKFGDAYSLPLIPGEYTPRVEEAKAFKPAATNLTVHSQRNLQTLKNQITQFEKEAKKSSSKDSSTDENVASGFEHQLILGHVSLLTDLIAVSLPTDASVNRSYILTADRDEHIRVSRGLPQSHVIEKYCLGHTSFINKLCVPSWAPQYLISGGGDDFLLLWKWNEGKALQKVPLEGVSQESEISVRGIWAVSAEQSAGSPVQTILVGLEGSSTLLCYTIEEDTLKHQDTIQLSGNILDLAGLDSRGSIVISVDNIRESGSTEAWKSGPEVPQTLLEYFQVTTDQGSLKWNSAEDPLVANINAAGTSAIATDVDDKQKKALDGVLYSGGVLRKKQFGEDQ</sequence>
<evidence type="ECO:0000256" key="7">
    <source>
        <dbReference type="SAM" id="Coils"/>
    </source>
</evidence>
<dbReference type="PANTHER" id="PTHR16288:SF0">
    <property type="entry name" value="TRNA (GUANINE-N(7)-)-METHYLTRANSFERASE NON-CATALYTIC SUBUNIT WDR4"/>
    <property type="match status" value="1"/>
</dbReference>
<dbReference type="InterPro" id="IPR028884">
    <property type="entry name" value="Trm82"/>
</dbReference>
<keyword evidence="2 6" id="KW-0853">WD repeat</keyword>
<protein>
    <recommendedName>
        <fullName evidence="11">Transfer RNA methyltransferase 82</fullName>
    </recommendedName>
</protein>
<dbReference type="GO" id="GO:0005829">
    <property type="term" value="C:cytosol"/>
    <property type="evidence" value="ECO:0007669"/>
    <property type="project" value="TreeGrafter"/>
</dbReference>
<evidence type="ECO:0000256" key="3">
    <source>
        <dbReference type="ARBA" id="ARBA00022694"/>
    </source>
</evidence>
<evidence type="ECO:0000256" key="8">
    <source>
        <dbReference type="SAM" id="MobiDB-lite"/>
    </source>
</evidence>
<dbReference type="Proteomes" id="UP001147747">
    <property type="component" value="Unassembled WGS sequence"/>
</dbReference>
<evidence type="ECO:0008006" key="11">
    <source>
        <dbReference type="Google" id="ProtNLM"/>
    </source>
</evidence>
<dbReference type="HAMAP" id="MF_03056">
    <property type="entry name" value="TRM82"/>
    <property type="match status" value="1"/>
</dbReference>
<dbReference type="GO" id="GO:0106004">
    <property type="term" value="P:tRNA (guanine-N7)-methylation"/>
    <property type="evidence" value="ECO:0007669"/>
    <property type="project" value="UniProtKB-UniRule"/>
</dbReference>
<dbReference type="GO" id="GO:0005634">
    <property type="term" value="C:nucleus"/>
    <property type="evidence" value="ECO:0007669"/>
    <property type="project" value="UniProtKB-SubCell"/>
</dbReference>
<reference evidence="9" key="2">
    <citation type="journal article" date="2023" name="IMA Fungus">
        <title>Comparative genomic study of the Penicillium genus elucidates a diverse pangenome and 15 lateral gene transfer events.</title>
        <authorList>
            <person name="Petersen C."/>
            <person name="Sorensen T."/>
            <person name="Nielsen M.R."/>
            <person name="Sondergaard T.E."/>
            <person name="Sorensen J.L."/>
            <person name="Fitzpatrick D.A."/>
            <person name="Frisvad J.C."/>
            <person name="Nielsen K.L."/>
        </authorList>
    </citation>
    <scope>NUCLEOTIDE SEQUENCE</scope>
    <source>
        <strain evidence="9">IBT 29677</strain>
    </source>
</reference>
<dbReference type="AlphaFoldDB" id="A0A9X0BBD9"/>
<comment type="pathway">
    <text evidence="6">tRNA modification; N(7)-methylguanine-tRNA biosynthesis.</text>
</comment>
<evidence type="ECO:0000256" key="4">
    <source>
        <dbReference type="ARBA" id="ARBA00022737"/>
    </source>
</evidence>
<dbReference type="GeneID" id="81367104"/>
<comment type="function">
    <text evidence="6">Required for the formation of N(7)-methylguanine at position 46 (m7G46) in tRNA. In the complex, it is required to stabilize and induce conformational changes of the catalytic subunit.</text>
</comment>
<feature type="compositionally biased region" description="Basic and acidic residues" evidence="8">
    <location>
        <begin position="77"/>
        <end position="87"/>
    </location>
</feature>
<reference evidence="9" key="1">
    <citation type="submission" date="2022-12" db="EMBL/GenBank/DDBJ databases">
        <authorList>
            <person name="Petersen C."/>
        </authorList>
    </citation>
    <scope>NUCLEOTIDE SEQUENCE</scope>
    <source>
        <strain evidence="9">IBT 29677</strain>
    </source>
</reference>
<dbReference type="SUPFAM" id="SSF50978">
    <property type="entry name" value="WD40 repeat-like"/>
    <property type="match status" value="1"/>
</dbReference>
<feature type="coiled-coil region" evidence="7">
    <location>
        <begin position="199"/>
        <end position="226"/>
    </location>
</feature>
<evidence type="ECO:0000313" key="9">
    <source>
        <dbReference type="EMBL" id="KAJ5403616.1"/>
    </source>
</evidence>
<dbReference type="PANTHER" id="PTHR16288">
    <property type="entry name" value="WD40 REPEAT PROTEIN 4"/>
    <property type="match status" value="1"/>
</dbReference>
<keyword evidence="3 6" id="KW-0819">tRNA processing</keyword>
<keyword evidence="4 6" id="KW-0677">Repeat</keyword>
<comment type="caution">
    <text evidence="9">The sequence shown here is derived from an EMBL/GenBank/DDBJ whole genome shotgun (WGS) entry which is preliminary data.</text>
</comment>
<keyword evidence="10" id="KW-1185">Reference proteome</keyword>
<evidence type="ECO:0000313" key="10">
    <source>
        <dbReference type="Proteomes" id="UP001147747"/>
    </source>
</evidence>
<dbReference type="Gene3D" id="2.130.10.10">
    <property type="entry name" value="YVTN repeat-like/Quinoprotein amine dehydrogenase"/>
    <property type="match status" value="2"/>
</dbReference>
<evidence type="ECO:0000256" key="5">
    <source>
        <dbReference type="ARBA" id="ARBA00023242"/>
    </source>
</evidence>
<organism evidence="9 10">
    <name type="scientific">Penicillium cosmopolitanum</name>
    <dbReference type="NCBI Taxonomy" id="1131564"/>
    <lineage>
        <taxon>Eukaryota</taxon>
        <taxon>Fungi</taxon>
        <taxon>Dikarya</taxon>
        <taxon>Ascomycota</taxon>
        <taxon>Pezizomycotina</taxon>
        <taxon>Eurotiomycetes</taxon>
        <taxon>Eurotiomycetidae</taxon>
        <taxon>Eurotiales</taxon>
        <taxon>Aspergillaceae</taxon>
        <taxon>Penicillium</taxon>
    </lineage>
</organism>
<evidence type="ECO:0000256" key="1">
    <source>
        <dbReference type="ARBA" id="ARBA00004123"/>
    </source>
</evidence>
<comment type="similarity">
    <text evidence="6">Belongs to the WD repeat TRM82 family.</text>
</comment>
<gene>
    <name evidence="9" type="ORF">N7509_003487</name>
</gene>
<evidence type="ECO:0000256" key="2">
    <source>
        <dbReference type="ARBA" id="ARBA00022574"/>
    </source>
</evidence>
<name>A0A9X0BBD9_9EURO</name>
<dbReference type="InterPro" id="IPR015943">
    <property type="entry name" value="WD40/YVTN_repeat-like_dom_sf"/>
</dbReference>